<sequence length="60" mass="7256">MKEGNLAVYASERQTTTKNRMTPARLNRIFRPFCNEYQRRSQRIVFCIVDKKFVICLRAW</sequence>
<gene>
    <name evidence="1" type="ORF">A2934_03505</name>
</gene>
<comment type="caution">
    <text evidence="1">The sequence shown here is derived from an EMBL/GenBank/DDBJ whole genome shotgun (WGS) entry which is preliminary data.</text>
</comment>
<evidence type="ECO:0000313" key="1">
    <source>
        <dbReference type="EMBL" id="OHA06418.1"/>
    </source>
</evidence>
<evidence type="ECO:0000313" key="2">
    <source>
        <dbReference type="Proteomes" id="UP000177982"/>
    </source>
</evidence>
<organism evidence="1 2">
    <name type="scientific">Candidatus Sungbacteria bacterium RIFCSPLOWO2_01_FULL_47_10</name>
    <dbReference type="NCBI Taxonomy" id="1802276"/>
    <lineage>
        <taxon>Bacteria</taxon>
        <taxon>Candidatus Sungiibacteriota</taxon>
    </lineage>
</organism>
<accession>A0A1G2L3Z4</accession>
<dbReference type="Proteomes" id="UP000177982">
    <property type="component" value="Unassembled WGS sequence"/>
</dbReference>
<proteinExistence type="predicted"/>
<protein>
    <submittedName>
        <fullName evidence="1">Uncharacterized protein</fullName>
    </submittedName>
</protein>
<dbReference type="AlphaFoldDB" id="A0A1G2L3Z4"/>
<dbReference type="EMBL" id="MHQO01000031">
    <property type="protein sequence ID" value="OHA06418.1"/>
    <property type="molecule type" value="Genomic_DNA"/>
</dbReference>
<reference evidence="1 2" key="1">
    <citation type="journal article" date="2016" name="Nat. Commun.">
        <title>Thousands of microbial genomes shed light on interconnected biogeochemical processes in an aquifer system.</title>
        <authorList>
            <person name="Anantharaman K."/>
            <person name="Brown C.T."/>
            <person name="Hug L.A."/>
            <person name="Sharon I."/>
            <person name="Castelle C.J."/>
            <person name="Probst A.J."/>
            <person name="Thomas B.C."/>
            <person name="Singh A."/>
            <person name="Wilkins M.J."/>
            <person name="Karaoz U."/>
            <person name="Brodie E.L."/>
            <person name="Williams K.H."/>
            <person name="Hubbard S.S."/>
            <person name="Banfield J.F."/>
        </authorList>
    </citation>
    <scope>NUCLEOTIDE SEQUENCE [LARGE SCALE GENOMIC DNA]</scope>
</reference>
<name>A0A1G2L3Z4_9BACT</name>